<evidence type="ECO:0000256" key="1">
    <source>
        <dbReference type="SAM" id="MobiDB-lite"/>
    </source>
</evidence>
<protein>
    <submittedName>
        <fullName evidence="2">Uncharacterized protein</fullName>
    </submittedName>
</protein>
<sequence length="194" mass="20632">MCGRGHVRLASNKEGTYSPPRNASDSDRWSASSEYSDIQETAVYQEGACVPTTDRNNLGVAQRRTRRLCQGPVPAISPSSDPIQAFTSSPGGPVPAEAVEPVAAFASFGAPSLLVVHSPNLSTRCGIYKHQRTTSGTGHRHSMMILTRVARDTRHHRWRPAGVACQAAGRGEEAETSATACSSLFGNGRLTRGG</sequence>
<gene>
    <name evidence="2" type="ORF">FIBSPDRAFT_897706</name>
</gene>
<reference evidence="2 3" key="1">
    <citation type="journal article" date="2016" name="Mol. Biol. Evol.">
        <title>Comparative Genomics of Early-Diverging Mushroom-Forming Fungi Provides Insights into the Origins of Lignocellulose Decay Capabilities.</title>
        <authorList>
            <person name="Nagy L.G."/>
            <person name="Riley R."/>
            <person name="Tritt A."/>
            <person name="Adam C."/>
            <person name="Daum C."/>
            <person name="Floudas D."/>
            <person name="Sun H."/>
            <person name="Yadav J.S."/>
            <person name="Pangilinan J."/>
            <person name="Larsson K.H."/>
            <person name="Matsuura K."/>
            <person name="Barry K."/>
            <person name="Labutti K."/>
            <person name="Kuo R."/>
            <person name="Ohm R.A."/>
            <person name="Bhattacharya S.S."/>
            <person name="Shirouzu T."/>
            <person name="Yoshinaga Y."/>
            <person name="Martin F.M."/>
            <person name="Grigoriev I.V."/>
            <person name="Hibbett D.S."/>
        </authorList>
    </citation>
    <scope>NUCLEOTIDE SEQUENCE [LARGE SCALE GENOMIC DNA]</scope>
    <source>
        <strain evidence="2 3">CBS 109695</strain>
    </source>
</reference>
<dbReference type="EMBL" id="KV417638">
    <property type="protein sequence ID" value="KZP13092.1"/>
    <property type="molecule type" value="Genomic_DNA"/>
</dbReference>
<feature type="compositionally biased region" description="Polar residues" evidence="1">
    <location>
        <begin position="13"/>
        <end position="32"/>
    </location>
</feature>
<feature type="region of interest" description="Disordered" evidence="1">
    <location>
        <begin position="1"/>
        <end position="32"/>
    </location>
</feature>
<evidence type="ECO:0000313" key="3">
    <source>
        <dbReference type="Proteomes" id="UP000076532"/>
    </source>
</evidence>
<dbReference type="Proteomes" id="UP000076532">
    <property type="component" value="Unassembled WGS sequence"/>
</dbReference>
<accession>A0A166BY30</accession>
<keyword evidence="3" id="KW-1185">Reference proteome</keyword>
<evidence type="ECO:0000313" key="2">
    <source>
        <dbReference type="EMBL" id="KZP13092.1"/>
    </source>
</evidence>
<name>A0A166BY30_9AGAM</name>
<dbReference type="AlphaFoldDB" id="A0A166BY30"/>
<proteinExistence type="predicted"/>
<organism evidence="2 3">
    <name type="scientific">Athelia psychrophila</name>
    <dbReference type="NCBI Taxonomy" id="1759441"/>
    <lineage>
        <taxon>Eukaryota</taxon>
        <taxon>Fungi</taxon>
        <taxon>Dikarya</taxon>
        <taxon>Basidiomycota</taxon>
        <taxon>Agaricomycotina</taxon>
        <taxon>Agaricomycetes</taxon>
        <taxon>Agaricomycetidae</taxon>
        <taxon>Atheliales</taxon>
        <taxon>Atheliaceae</taxon>
        <taxon>Athelia</taxon>
    </lineage>
</organism>